<evidence type="ECO:0000313" key="18">
    <source>
        <dbReference type="Proteomes" id="UP000009168"/>
    </source>
</evidence>
<comment type="subunit">
    <text evidence="3 16">Monomer.</text>
</comment>
<comment type="caution">
    <text evidence="16">Lacks conserved residue(s) required for the propagation of feature annotation.</text>
</comment>
<dbReference type="InterPro" id="IPR023395">
    <property type="entry name" value="MCP_dom_sf"/>
</dbReference>
<dbReference type="Gene3D" id="1.50.40.10">
    <property type="entry name" value="Mitochondrial carrier domain"/>
    <property type="match status" value="1"/>
</dbReference>
<comment type="function">
    <text evidence="16">Catalyzes the exchange of ADP and ATP across the membrane.</text>
</comment>
<evidence type="ECO:0000256" key="10">
    <source>
        <dbReference type="ARBA" id="ARBA00023128"/>
    </source>
</evidence>
<dbReference type="AlphaFoldDB" id="Q22EY8"/>
<evidence type="ECO:0000256" key="14">
    <source>
        <dbReference type="PROSITE-ProRule" id="PRU00282"/>
    </source>
</evidence>
<dbReference type="Pfam" id="PF00153">
    <property type="entry name" value="Mito_carr"/>
    <property type="match status" value="3"/>
</dbReference>
<protein>
    <recommendedName>
        <fullName evidence="16">ADP/ATP translocase</fullName>
    </recommendedName>
    <alternativeName>
        <fullName evidence="16">ADP,ATP carrier protein</fullName>
    </alternativeName>
</protein>
<sequence>MSGTKTKQDEFKRFMLDFLSGGFAGAIAKTVSAPMERVKLLMQTQTENTKLNKQYKGIIDCFVRCFKEEGPLSLWRGNGVNIIRYFPTQALNFSFKERFTKLCNPYNPKTEPRKFFWGSLLAGGMAGSATICFVYPLDFARTRLGVDIGRNKEERQFKGIKDCLMKVYKSDGFAGLYRGFGICLFGIFIYRGLYFGTYDAGKAIILKDDYKNNLIYKFFFAQCVVIYSETIAYPTDTIKRKMMMQSARGEKLYKNSIDCAIQMYNKQGIKSFFAGNASNIFRSFGSSICLVLYDEIRNYSLKF</sequence>
<dbReference type="GeneID" id="7835549"/>
<dbReference type="GO" id="GO:0005471">
    <property type="term" value="F:ATP:ADP antiporter activity"/>
    <property type="evidence" value="ECO:0007669"/>
    <property type="project" value="UniProtKB-UniRule"/>
</dbReference>
<dbReference type="PRINTS" id="PR00926">
    <property type="entry name" value="MITOCARRIER"/>
</dbReference>
<keyword evidence="5" id="KW-0050">Antiport</keyword>
<evidence type="ECO:0000256" key="13">
    <source>
        <dbReference type="ARBA" id="ARBA00045250"/>
    </source>
</evidence>
<evidence type="ECO:0000256" key="3">
    <source>
        <dbReference type="ARBA" id="ARBA00011245"/>
    </source>
</evidence>
<dbReference type="PANTHER" id="PTHR45635:SF14">
    <property type="entry name" value="ADP_ATP TRANSLOCASE"/>
    <property type="match status" value="1"/>
</dbReference>
<keyword evidence="7" id="KW-0677">Repeat</keyword>
<evidence type="ECO:0000256" key="9">
    <source>
        <dbReference type="ARBA" id="ARBA00022989"/>
    </source>
</evidence>
<reference evidence="18" key="1">
    <citation type="journal article" date="2006" name="PLoS Biol.">
        <title>Macronuclear genome sequence of the ciliate Tetrahymena thermophila, a model eukaryote.</title>
        <authorList>
            <person name="Eisen J.A."/>
            <person name="Coyne R.S."/>
            <person name="Wu M."/>
            <person name="Wu D."/>
            <person name="Thiagarajan M."/>
            <person name="Wortman J.R."/>
            <person name="Badger J.H."/>
            <person name="Ren Q."/>
            <person name="Amedeo P."/>
            <person name="Jones K.M."/>
            <person name="Tallon L.J."/>
            <person name="Delcher A.L."/>
            <person name="Salzberg S.L."/>
            <person name="Silva J.C."/>
            <person name="Haas B.J."/>
            <person name="Majoros W.H."/>
            <person name="Farzad M."/>
            <person name="Carlton J.M."/>
            <person name="Smith R.K. Jr."/>
            <person name="Garg J."/>
            <person name="Pearlman R.E."/>
            <person name="Karrer K.M."/>
            <person name="Sun L."/>
            <person name="Manning G."/>
            <person name="Elde N.C."/>
            <person name="Turkewitz A.P."/>
            <person name="Asai D.J."/>
            <person name="Wilkes D.E."/>
            <person name="Wang Y."/>
            <person name="Cai H."/>
            <person name="Collins K."/>
            <person name="Stewart B.A."/>
            <person name="Lee S.R."/>
            <person name="Wilamowska K."/>
            <person name="Weinberg Z."/>
            <person name="Ruzzo W.L."/>
            <person name="Wloga D."/>
            <person name="Gaertig J."/>
            <person name="Frankel J."/>
            <person name="Tsao C.-C."/>
            <person name="Gorovsky M.A."/>
            <person name="Keeling P.J."/>
            <person name="Waller R.F."/>
            <person name="Patron N.J."/>
            <person name="Cherry J.M."/>
            <person name="Stover N.A."/>
            <person name="Krieger C.J."/>
            <person name="del Toro C."/>
            <person name="Ryder H.F."/>
            <person name="Williamson S.C."/>
            <person name="Barbeau R.A."/>
            <person name="Hamilton E.P."/>
            <person name="Orias E."/>
        </authorList>
    </citation>
    <scope>NUCLEOTIDE SEQUENCE [LARGE SCALE GENOMIC DNA]</scope>
    <source>
        <strain evidence="18">SB210</strain>
    </source>
</reference>
<keyword evidence="9 16" id="KW-1133">Transmembrane helix</keyword>
<dbReference type="InterPro" id="IPR002113">
    <property type="entry name" value="ADT_euk_type"/>
</dbReference>
<feature type="repeat" description="Solcar" evidence="14">
    <location>
        <begin position="212"/>
        <end position="299"/>
    </location>
</feature>
<dbReference type="GO" id="GO:1990544">
    <property type="term" value="P:mitochondrial ATP transmembrane transport"/>
    <property type="evidence" value="ECO:0007669"/>
    <property type="project" value="InterPro"/>
</dbReference>
<evidence type="ECO:0000256" key="2">
    <source>
        <dbReference type="ARBA" id="ARBA00006375"/>
    </source>
</evidence>
<dbReference type="RefSeq" id="XP_001031550.1">
    <property type="nucleotide sequence ID" value="XM_001031550.3"/>
</dbReference>
<accession>Q22EY8</accession>
<dbReference type="OMA" id="QTASMNT"/>
<keyword evidence="6 14" id="KW-0812">Transmembrane</keyword>
<evidence type="ECO:0000256" key="12">
    <source>
        <dbReference type="ARBA" id="ARBA00024143"/>
    </source>
</evidence>
<evidence type="ECO:0000256" key="11">
    <source>
        <dbReference type="ARBA" id="ARBA00023136"/>
    </source>
</evidence>
<feature type="transmembrane region" description="Helical" evidence="16">
    <location>
        <begin position="115"/>
        <end position="135"/>
    </location>
</feature>
<dbReference type="OrthoDB" id="270584at2759"/>
<keyword evidence="10" id="KW-0496">Mitochondrion</keyword>
<feature type="repeat" description="Solcar" evidence="14">
    <location>
        <begin position="114"/>
        <end position="204"/>
    </location>
</feature>
<comment type="function">
    <text evidence="13">ADP:ATP antiporter that mediates import of ADP into the mitochondrial matrix for ATP synthesis, and export of ATP out to fuel the cell. Cycles between the cytoplasmic-open state (c-state) and the matrix-open state (m-state): operates by the alternating access mechanism with a single substrate-binding site intermittently exposed to either the cytosolic (c-state) or matrix (m-state) side of the inner mitochondrial membrane.</text>
</comment>
<dbReference type="PANTHER" id="PTHR45635">
    <property type="entry name" value="ADP,ATP CARRIER PROTEIN 1-RELATED-RELATED"/>
    <property type="match status" value="1"/>
</dbReference>
<dbReference type="InterPro" id="IPR002067">
    <property type="entry name" value="MCP"/>
</dbReference>
<dbReference type="STRING" id="312017.Q22EY8"/>
<name>Q22EY8_TETTS</name>
<dbReference type="eggNOG" id="KOG0749">
    <property type="taxonomic scope" value="Eukaryota"/>
</dbReference>
<dbReference type="SUPFAM" id="SSF103506">
    <property type="entry name" value="Mitochondrial carrier"/>
    <property type="match status" value="1"/>
</dbReference>
<dbReference type="PRINTS" id="PR00927">
    <property type="entry name" value="ADPTRNSLCASE"/>
</dbReference>
<evidence type="ECO:0000256" key="5">
    <source>
        <dbReference type="ARBA" id="ARBA00022449"/>
    </source>
</evidence>
<proteinExistence type="inferred from homology"/>
<dbReference type="HOGENOM" id="CLU_015166_12_0_1"/>
<evidence type="ECO:0000256" key="1">
    <source>
        <dbReference type="ARBA" id="ARBA00004448"/>
    </source>
</evidence>
<evidence type="ECO:0000256" key="6">
    <source>
        <dbReference type="ARBA" id="ARBA00022692"/>
    </source>
</evidence>
<dbReference type="GO" id="GO:0140021">
    <property type="term" value="P:mitochondrial ADP transmembrane transport"/>
    <property type="evidence" value="ECO:0007669"/>
    <property type="project" value="InterPro"/>
</dbReference>
<organism evidence="17 18">
    <name type="scientific">Tetrahymena thermophila (strain SB210)</name>
    <dbReference type="NCBI Taxonomy" id="312017"/>
    <lineage>
        <taxon>Eukaryota</taxon>
        <taxon>Sar</taxon>
        <taxon>Alveolata</taxon>
        <taxon>Ciliophora</taxon>
        <taxon>Intramacronucleata</taxon>
        <taxon>Oligohymenophorea</taxon>
        <taxon>Hymenostomatida</taxon>
        <taxon>Tetrahymenina</taxon>
        <taxon>Tetrahymenidae</taxon>
        <taxon>Tetrahymena</taxon>
    </lineage>
</organism>
<keyword evidence="8" id="KW-0999">Mitochondrion inner membrane</keyword>
<keyword evidence="4 15" id="KW-0813">Transport</keyword>
<evidence type="ECO:0000256" key="15">
    <source>
        <dbReference type="RuleBase" id="RU000488"/>
    </source>
</evidence>
<evidence type="ECO:0000313" key="17">
    <source>
        <dbReference type="EMBL" id="EAR83887.1"/>
    </source>
</evidence>
<dbReference type="InParanoid" id="Q22EY8"/>
<dbReference type="KEGG" id="tet:TTHERM_00822250"/>
<comment type="subcellular location">
    <subcellularLocation>
        <location evidence="16">Membrane</location>
        <topology evidence="16">Multi-pass membrane protein</topology>
    </subcellularLocation>
    <subcellularLocation>
        <location evidence="1">Mitochondrion inner membrane</location>
        <topology evidence="1">Multi-pass membrane protein</topology>
    </subcellularLocation>
</comment>
<feature type="transmembrane region" description="Helical" evidence="16">
    <location>
        <begin position="214"/>
        <end position="234"/>
    </location>
</feature>
<dbReference type="EMBL" id="GG662544">
    <property type="protein sequence ID" value="EAR83887.1"/>
    <property type="molecule type" value="Genomic_DNA"/>
</dbReference>
<dbReference type="InterPro" id="IPR018108">
    <property type="entry name" value="MCP_transmembrane"/>
</dbReference>
<feature type="repeat" description="Solcar" evidence="14">
    <location>
        <begin position="12"/>
        <end position="102"/>
    </location>
</feature>
<keyword evidence="18" id="KW-1185">Reference proteome</keyword>
<evidence type="ECO:0000256" key="8">
    <source>
        <dbReference type="ARBA" id="ARBA00022792"/>
    </source>
</evidence>
<keyword evidence="11 14" id="KW-0472">Membrane</keyword>
<gene>
    <name evidence="17" type="ORF">TTHERM_00822250</name>
</gene>
<comment type="catalytic activity">
    <reaction evidence="12">
        <text>ADP(in) + ATP(out) = ADP(out) + ATP(in)</text>
        <dbReference type="Rhea" id="RHEA:34999"/>
        <dbReference type="ChEBI" id="CHEBI:30616"/>
        <dbReference type="ChEBI" id="CHEBI:456216"/>
    </reaction>
    <physiologicalReaction direction="left-to-right" evidence="12">
        <dbReference type="Rhea" id="RHEA:35000"/>
    </physiologicalReaction>
</comment>
<comment type="similarity">
    <text evidence="2 15">Belongs to the mitochondrial carrier (TC 2.A.29) family.</text>
</comment>
<evidence type="ECO:0000256" key="4">
    <source>
        <dbReference type="ARBA" id="ARBA00022448"/>
    </source>
</evidence>
<feature type="transmembrane region" description="Helical" evidence="16">
    <location>
        <begin position="175"/>
        <end position="194"/>
    </location>
</feature>
<dbReference type="Proteomes" id="UP000009168">
    <property type="component" value="Unassembled WGS sequence"/>
</dbReference>
<evidence type="ECO:0000256" key="7">
    <source>
        <dbReference type="ARBA" id="ARBA00022737"/>
    </source>
</evidence>
<dbReference type="PROSITE" id="PS50920">
    <property type="entry name" value="SOLCAR"/>
    <property type="match status" value="3"/>
</dbReference>
<dbReference type="GO" id="GO:0005743">
    <property type="term" value="C:mitochondrial inner membrane"/>
    <property type="evidence" value="ECO:0007669"/>
    <property type="project" value="UniProtKB-SubCell"/>
</dbReference>
<evidence type="ECO:0000256" key="16">
    <source>
        <dbReference type="RuleBase" id="RU368008"/>
    </source>
</evidence>